<evidence type="ECO:0000313" key="3">
    <source>
        <dbReference type="Proteomes" id="UP000274756"/>
    </source>
</evidence>
<dbReference type="AlphaFoldDB" id="A0A158Q3Z5"/>
<sequence length="144" mass="17176">MVKQKINKKNDFIIHRVTIRSTGIVNPNHGKHLWNLWKGKYVWDQSINDADEEQWKTLISKWPKQELEQANSCWNRLWCHEKYATVWSDAKCALFWVRTIKITSAILTKLSKSDTATRGISPTKLRYSKLWWNGRYWLDKDPSQ</sequence>
<evidence type="ECO:0000313" key="4">
    <source>
        <dbReference type="WBParaSite" id="DME_0000365701-mRNA-1"/>
    </source>
</evidence>
<accession>A0A158Q3Z5</accession>
<dbReference type="WBParaSite" id="DME_0000365701-mRNA-1">
    <property type="protein sequence ID" value="DME_0000365701-mRNA-1"/>
    <property type="gene ID" value="DME_0000365701"/>
</dbReference>
<protein>
    <submittedName>
        <fullName evidence="4">C-type lectin domain-containing protein</fullName>
    </submittedName>
</protein>
<reference evidence="4" key="1">
    <citation type="submission" date="2016-04" db="UniProtKB">
        <authorList>
            <consortium name="WormBaseParasite"/>
        </authorList>
    </citation>
    <scope>IDENTIFICATION</scope>
</reference>
<reference evidence="1 3" key="2">
    <citation type="submission" date="2018-11" db="EMBL/GenBank/DDBJ databases">
        <authorList>
            <consortium name="Pathogen Informatics"/>
        </authorList>
    </citation>
    <scope>NUCLEOTIDE SEQUENCE [LARGE SCALE GENOMIC DNA]</scope>
</reference>
<organism evidence="2 4">
    <name type="scientific">Dracunculus medinensis</name>
    <name type="common">Guinea worm</name>
    <dbReference type="NCBI Taxonomy" id="318479"/>
    <lineage>
        <taxon>Eukaryota</taxon>
        <taxon>Metazoa</taxon>
        <taxon>Ecdysozoa</taxon>
        <taxon>Nematoda</taxon>
        <taxon>Chromadorea</taxon>
        <taxon>Rhabditida</taxon>
        <taxon>Spirurina</taxon>
        <taxon>Dracunculoidea</taxon>
        <taxon>Dracunculidae</taxon>
        <taxon>Dracunculus</taxon>
    </lineage>
</organism>
<dbReference type="OrthoDB" id="8065890at2759"/>
<dbReference type="Proteomes" id="UP000038040">
    <property type="component" value="Unplaced"/>
</dbReference>
<gene>
    <name evidence="1" type="ORF">DME_LOCUS7662</name>
</gene>
<evidence type="ECO:0000313" key="1">
    <source>
        <dbReference type="EMBL" id="VDN57689.1"/>
    </source>
</evidence>
<name>A0A158Q3Z5_DRAME</name>
<dbReference type="Proteomes" id="UP000274756">
    <property type="component" value="Unassembled WGS sequence"/>
</dbReference>
<proteinExistence type="predicted"/>
<evidence type="ECO:0000313" key="2">
    <source>
        <dbReference type="Proteomes" id="UP000038040"/>
    </source>
</evidence>
<dbReference type="EMBL" id="UYYG01001162">
    <property type="protein sequence ID" value="VDN57689.1"/>
    <property type="molecule type" value="Genomic_DNA"/>
</dbReference>
<keyword evidence="3" id="KW-1185">Reference proteome</keyword>